<sequence length="143" mass="16270">MRTILVCVLLLFLACGGMCTDSDDKWKSTEGQLLTSLVTLKVSKLGAPYWRTILLNVCGLLSRLGQDAWLSAEEELVTRGRPNATKTLELLQSLQTLCVSVQPWKRVENRDVAPRRRWPYILKRQLGSNGRRRPYILKRTVGD</sequence>
<name>A0A3B3QRR7_9TELE</name>
<evidence type="ECO:0000313" key="14">
    <source>
        <dbReference type="Proteomes" id="UP000261540"/>
    </source>
</evidence>
<keyword evidence="8" id="KW-0838">Vasoactive</keyword>
<feature type="chain" id="PRO_5017284574" description="Neurotensin/neuromedin N" evidence="12">
    <location>
        <begin position="20"/>
        <end position="143"/>
    </location>
</feature>
<organism evidence="13 14">
    <name type="scientific">Paramormyrops kingsleyae</name>
    <dbReference type="NCBI Taxonomy" id="1676925"/>
    <lineage>
        <taxon>Eukaryota</taxon>
        <taxon>Metazoa</taxon>
        <taxon>Chordata</taxon>
        <taxon>Craniata</taxon>
        <taxon>Vertebrata</taxon>
        <taxon>Euteleostomi</taxon>
        <taxon>Actinopterygii</taxon>
        <taxon>Neopterygii</taxon>
        <taxon>Teleostei</taxon>
        <taxon>Osteoglossocephala</taxon>
        <taxon>Osteoglossomorpha</taxon>
        <taxon>Osteoglossiformes</taxon>
        <taxon>Mormyridae</taxon>
        <taxon>Paramormyrops</taxon>
    </lineage>
</organism>
<dbReference type="Pfam" id="PF07421">
    <property type="entry name" value="Pro-NT_NN"/>
    <property type="match status" value="1"/>
</dbReference>
<evidence type="ECO:0000256" key="3">
    <source>
        <dbReference type="ARBA" id="ARBA00009827"/>
    </source>
</evidence>
<evidence type="ECO:0000256" key="11">
    <source>
        <dbReference type="ARBA" id="ARBA00046937"/>
    </source>
</evidence>
<evidence type="ECO:0000256" key="1">
    <source>
        <dbReference type="ARBA" id="ARBA00004398"/>
    </source>
</evidence>
<dbReference type="PANTHER" id="PTHR15356">
    <property type="entry name" value="NEUROTENSIN/NEUROMEDIN N"/>
    <property type="match status" value="1"/>
</dbReference>
<reference evidence="13" key="2">
    <citation type="submission" date="2025-09" db="UniProtKB">
        <authorList>
            <consortium name="Ensembl"/>
        </authorList>
    </citation>
    <scope>IDENTIFICATION</scope>
</reference>
<dbReference type="GO" id="GO:0030133">
    <property type="term" value="C:transport vesicle"/>
    <property type="evidence" value="ECO:0007669"/>
    <property type="project" value="UniProtKB-SubCell"/>
</dbReference>
<dbReference type="GeneTree" id="ENSGT00640000091574"/>
<feature type="signal peptide" evidence="12">
    <location>
        <begin position="1"/>
        <end position="19"/>
    </location>
</feature>
<comment type="similarity">
    <text evidence="3">Belongs to the neurotensin family.</text>
</comment>
<evidence type="ECO:0000256" key="6">
    <source>
        <dbReference type="ARBA" id="ARBA00022685"/>
    </source>
</evidence>
<keyword evidence="9" id="KW-0968">Cytoplasmic vesicle</keyword>
<comment type="subunit">
    <text evidence="11">Interacts with NTSR1. Interacts with SORT1. Interacts with SORL1.</text>
</comment>
<protein>
    <recommendedName>
        <fullName evidence="4">Neurotensin/neuromedin N</fullName>
    </recommendedName>
</protein>
<evidence type="ECO:0000256" key="8">
    <source>
        <dbReference type="ARBA" id="ARBA00022858"/>
    </source>
</evidence>
<dbReference type="AlphaFoldDB" id="A0A3B3QRR7"/>
<comment type="function">
    <text evidence="10">Neurotensin may play an endocrine or paracrine role in the regulation of fat metabolism. It causes contraction of smooth muscle.</text>
</comment>
<evidence type="ECO:0000256" key="12">
    <source>
        <dbReference type="SAM" id="SignalP"/>
    </source>
</evidence>
<dbReference type="InterPro" id="IPR008055">
    <property type="entry name" value="NeurotensiN"/>
</dbReference>
<dbReference type="PROSITE" id="PS51257">
    <property type="entry name" value="PROKAR_LIPOPROTEIN"/>
    <property type="match status" value="1"/>
</dbReference>
<evidence type="ECO:0000313" key="13">
    <source>
        <dbReference type="Ensembl" id="ENSPKIP00000008843.1"/>
    </source>
</evidence>
<dbReference type="GO" id="GO:0005576">
    <property type="term" value="C:extracellular region"/>
    <property type="evidence" value="ECO:0007669"/>
    <property type="project" value="UniProtKB-SubCell"/>
</dbReference>
<dbReference type="STRING" id="1676925.ENSPKIP00000008843"/>
<dbReference type="GO" id="GO:0005184">
    <property type="term" value="F:neuropeptide hormone activity"/>
    <property type="evidence" value="ECO:0007669"/>
    <property type="project" value="InterPro"/>
</dbReference>
<evidence type="ECO:0000256" key="5">
    <source>
        <dbReference type="ARBA" id="ARBA00022525"/>
    </source>
</evidence>
<keyword evidence="14" id="KW-1185">Reference proteome</keyword>
<keyword evidence="6" id="KW-0165">Cleavage on pair of basic residues</keyword>
<keyword evidence="5" id="KW-0964">Secreted</keyword>
<evidence type="ECO:0000256" key="9">
    <source>
        <dbReference type="ARBA" id="ARBA00023329"/>
    </source>
</evidence>
<accession>A0A3B3QRR7</accession>
<dbReference type="GO" id="GO:0097746">
    <property type="term" value="P:blood vessel diameter maintenance"/>
    <property type="evidence" value="ECO:0007669"/>
    <property type="project" value="UniProtKB-KW"/>
</dbReference>
<evidence type="ECO:0000256" key="4">
    <source>
        <dbReference type="ARBA" id="ARBA00016213"/>
    </source>
</evidence>
<keyword evidence="7 12" id="KW-0732">Signal</keyword>
<dbReference type="Ensembl" id="ENSPKIT00000032932.1">
    <property type="protein sequence ID" value="ENSPKIP00000008843.1"/>
    <property type="gene ID" value="ENSPKIG00000024177.1"/>
</dbReference>
<comment type="subcellular location">
    <subcellularLocation>
        <location evidence="1">Cytoplasmic vesicle</location>
        <location evidence="1">Secretory vesicle</location>
    </subcellularLocation>
    <subcellularLocation>
        <location evidence="2">Secreted</location>
    </subcellularLocation>
</comment>
<evidence type="ECO:0000256" key="2">
    <source>
        <dbReference type="ARBA" id="ARBA00004613"/>
    </source>
</evidence>
<reference evidence="13" key="1">
    <citation type="submission" date="2025-08" db="UniProtKB">
        <authorList>
            <consortium name="Ensembl"/>
        </authorList>
    </citation>
    <scope>IDENTIFICATION</scope>
</reference>
<evidence type="ECO:0000256" key="10">
    <source>
        <dbReference type="ARBA" id="ARBA00025449"/>
    </source>
</evidence>
<evidence type="ECO:0000256" key="7">
    <source>
        <dbReference type="ARBA" id="ARBA00022729"/>
    </source>
</evidence>
<proteinExistence type="inferred from homology"/>
<dbReference type="PANTHER" id="PTHR15356:SF0">
    <property type="entry name" value="NEUROTENSIN_NEUROMEDIN N"/>
    <property type="match status" value="1"/>
</dbReference>
<dbReference type="Proteomes" id="UP000261540">
    <property type="component" value="Unplaced"/>
</dbReference>